<dbReference type="PROSITE" id="PS50238">
    <property type="entry name" value="RHOGAP"/>
    <property type="match status" value="1"/>
</dbReference>
<dbReference type="SMART" id="SM00324">
    <property type="entry name" value="RhoGAP"/>
    <property type="match status" value="1"/>
</dbReference>
<proteinExistence type="predicted"/>
<dbReference type="InterPro" id="IPR037769">
    <property type="entry name" value="Abr/Bcr"/>
</dbReference>
<organism evidence="2 3">
    <name type="scientific">Ridgeia piscesae</name>
    <name type="common">Tubeworm</name>
    <dbReference type="NCBI Taxonomy" id="27915"/>
    <lineage>
        <taxon>Eukaryota</taxon>
        <taxon>Metazoa</taxon>
        <taxon>Spiralia</taxon>
        <taxon>Lophotrochozoa</taxon>
        <taxon>Annelida</taxon>
        <taxon>Polychaeta</taxon>
        <taxon>Sedentaria</taxon>
        <taxon>Canalipalpata</taxon>
        <taxon>Sabellida</taxon>
        <taxon>Siboglinidae</taxon>
        <taxon>Ridgeia</taxon>
    </lineage>
</organism>
<dbReference type="InterPro" id="IPR008936">
    <property type="entry name" value="Rho_GTPase_activation_prot"/>
</dbReference>
<dbReference type="AlphaFoldDB" id="A0AAD9KHU0"/>
<gene>
    <name evidence="2" type="ORF">NP493_1065g01008</name>
</gene>
<dbReference type="EMBL" id="JAODUO010001065">
    <property type="protein sequence ID" value="KAK2171441.1"/>
    <property type="molecule type" value="Genomic_DNA"/>
</dbReference>
<reference evidence="2" key="1">
    <citation type="journal article" date="2023" name="Mol. Biol. Evol.">
        <title>Third-Generation Sequencing Reveals the Adaptive Role of the Epigenome in Three Deep-Sea Polychaetes.</title>
        <authorList>
            <person name="Perez M."/>
            <person name="Aroh O."/>
            <person name="Sun Y."/>
            <person name="Lan Y."/>
            <person name="Juniper S.K."/>
            <person name="Young C.R."/>
            <person name="Angers B."/>
            <person name="Qian P.Y."/>
        </authorList>
    </citation>
    <scope>NUCLEOTIDE SEQUENCE</scope>
    <source>
        <strain evidence="2">R07B-5</strain>
    </source>
</reference>
<comment type="caution">
    <text evidence="2">The sequence shown here is derived from an EMBL/GenBank/DDBJ whole genome shotgun (WGS) entry which is preliminary data.</text>
</comment>
<sequence length="238" mass="26125">MVLIQVQLTLSLKYVNSQQTLSRTPSAVKGGIFGVKLGVVATREGVQVPIIVTSCIEEVENRGLGETGLYRVSGLSGQIQSLKKAYERNSRGAVQLLADTDIHVVTCLLKLYYRELPEALFTDHLYPHLVEGISLSDPELDHCLQSGDVSISHSSSQVCVSILTHLVRVSQTAENKMSINNLSTVFGPTLLKPAAKTQTSVVSVDLFYEGTRDVMMQTSILHYFLTLRAKGRDFGIKM</sequence>
<dbReference type="GO" id="GO:0016020">
    <property type="term" value="C:membrane"/>
    <property type="evidence" value="ECO:0007669"/>
    <property type="project" value="TreeGrafter"/>
</dbReference>
<feature type="domain" description="Rho-GAP" evidence="1">
    <location>
        <begin position="35"/>
        <end position="215"/>
    </location>
</feature>
<name>A0AAD9KHU0_RIDPI</name>
<keyword evidence="3" id="KW-1185">Reference proteome</keyword>
<dbReference type="Pfam" id="PF00620">
    <property type="entry name" value="RhoGAP"/>
    <property type="match status" value="1"/>
</dbReference>
<dbReference type="PANTHER" id="PTHR23182">
    <property type="entry name" value="BREAKPOINT CLUSTER REGION PROTEIN BCR"/>
    <property type="match status" value="1"/>
</dbReference>
<accession>A0AAD9KHU0</accession>
<dbReference type="InterPro" id="IPR000198">
    <property type="entry name" value="RhoGAP_dom"/>
</dbReference>
<evidence type="ECO:0000313" key="2">
    <source>
        <dbReference type="EMBL" id="KAK2171441.1"/>
    </source>
</evidence>
<evidence type="ECO:0000313" key="3">
    <source>
        <dbReference type="Proteomes" id="UP001209878"/>
    </source>
</evidence>
<protein>
    <recommendedName>
        <fullName evidence="1">Rho-GAP domain-containing protein</fullName>
    </recommendedName>
</protein>
<dbReference type="Gene3D" id="1.10.555.10">
    <property type="entry name" value="Rho GTPase activation protein"/>
    <property type="match status" value="1"/>
</dbReference>
<dbReference type="SUPFAM" id="SSF48350">
    <property type="entry name" value="GTPase activation domain, GAP"/>
    <property type="match status" value="1"/>
</dbReference>
<dbReference type="GO" id="GO:0005096">
    <property type="term" value="F:GTPase activator activity"/>
    <property type="evidence" value="ECO:0007669"/>
    <property type="project" value="InterPro"/>
</dbReference>
<evidence type="ECO:0000259" key="1">
    <source>
        <dbReference type="PROSITE" id="PS50238"/>
    </source>
</evidence>
<dbReference type="PANTHER" id="PTHR23182:SF1">
    <property type="entry name" value="RHO GTPASE ACTIVATING PROTEIN AT 1A, ISOFORM E"/>
    <property type="match status" value="1"/>
</dbReference>
<dbReference type="Proteomes" id="UP001209878">
    <property type="component" value="Unassembled WGS sequence"/>
</dbReference>
<dbReference type="GO" id="GO:0007165">
    <property type="term" value="P:signal transduction"/>
    <property type="evidence" value="ECO:0007669"/>
    <property type="project" value="InterPro"/>
</dbReference>